<name>A0A0C9YIG0_9AGAR</name>
<reference evidence="1 2" key="1">
    <citation type="submission" date="2014-04" db="EMBL/GenBank/DDBJ databases">
        <authorList>
            <consortium name="DOE Joint Genome Institute"/>
            <person name="Kuo A."/>
            <person name="Kohler A."/>
            <person name="Nagy L.G."/>
            <person name="Floudas D."/>
            <person name="Copeland A."/>
            <person name="Barry K.W."/>
            <person name="Cichocki N."/>
            <person name="Veneault-Fourrey C."/>
            <person name="LaButti K."/>
            <person name="Lindquist E.A."/>
            <person name="Lipzen A."/>
            <person name="Lundell T."/>
            <person name="Morin E."/>
            <person name="Murat C."/>
            <person name="Sun H."/>
            <person name="Tunlid A."/>
            <person name="Henrissat B."/>
            <person name="Grigoriev I.V."/>
            <person name="Hibbett D.S."/>
            <person name="Martin F."/>
            <person name="Nordberg H.P."/>
            <person name="Cantor M.N."/>
            <person name="Hua S.X."/>
        </authorList>
    </citation>
    <scope>NUCLEOTIDE SEQUENCE [LARGE SCALE GENOMIC DNA]</scope>
    <source>
        <strain evidence="1 2">LaAM-08-1</strain>
    </source>
</reference>
<sequence length="51" mass="6015">MMIDSGNQRVKTTNYDGEVWEFIRMFGCAWNKSSCTYRGDWGVEVNENKFI</sequence>
<protein>
    <submittedName>
        <fullName evidence="1">Uncharacterized protein</fullName>
    </submittedName>
</protein>
<keyword evidence="2" id="KW-1185">Reference proteome</keyword>
<proteinExistence type="predicted"/>
<organism evidence="1 2">
    <name type="scientific">Laccaria amethystina LaAM-08-1</name>
    <dbReference type="NCBI Taxonomy" id="1095629"/>
    <lineage>
        <taxon>Eukaryota</taxon>
        <taxon>Fungi</taxon>
        <taxon>Dikarya</taxon>
        <taxon>Basidiomycota</taxon>
        <taxon>Agaricomycotina</taxon>
        <taxon>Agaricomycetes</taxon>
        <taxon>Agaricomycetidae</taxon>
        <taxon>Agaricales</taxon>
        <taxon>Agaricineae</taxon>
        <taxon>Hydnangiaceae</taxon>
        <taxon>Laccaria</taxon>
    </lineage>
</organism>
<dbReference type="EMBL" id="KN838536">
    <property type="protein sequence ID" value="KIK10087.1"/>
    <property type="molecule type" value="Genomic_DNA"/>
</dbReference>
<gene>
    <name evidence="1" type="ORF">K443DRAFT_138414</name>
</gene>
<dbReference type="HOGENOM" id="CLU_3106701_0_0_1"/>
<evidence type="ECO:0000313" key="1">
    <source>
        <dbReference type="EMBL" id="KIK10087.1"/>
    </source>
</evidence>
<evidence type="ECO:0000313" key="2">
    <source>
        <dbReference type="Proteomes" id="UP000054477"/>
    </source>
</evidence>
<reference evidence="2" key="2">
    <citation type="submission" date="2015-01" db="EMBL/GenBank/DDBJ databases">
        <title>Evolutionary Origins and Diversification of the Mycorrhizal Mutualists.</title>
        <authorList>
            <consortium name="DOE Joint Genome Institute"/>
            <consortium name="Mycorrhizal Genomics Consortium"/>
            <person name="Kohler A."/>
            <person name="Kuo A."/>
            <person name="Nagy L.G."/>
            <person name="Floudas D."/>
            <person name="Copeland A."/>
            <person name="Barry K.W."/>
            <person name="Cichocki N."/>
            <person name="Veneault-Fourrey C."/>
            <person name="LaButti K."/>
            <person name="Lindquist E.A."/>
            <person name="Lipzen A."/>
            <person name="Lundell T."/>
            <person name="Morin E."/>
            <person name="Murat C."/>
            <person name="Riley R."/>
            <person name="Ohm R."/>
            <person name="Sun H."/>
            <person name="Tunlid A."/>
            <person name="Henrissat B."/>
            <person name="Grigoriev I.V."/>
            <person name="Hibbett D.S."/>
            <person name="Martin F."/>
        </authorList>
    </citation>
    <scope>NUCLEOTIDE SEQUENCE [LARGE SCALE GENOMIC DNA]</scope>
    <source>
        <strain evidence="2">LaAM-08-1</strain>
    </source>
</reference>
<accession>A0A0C9YIG0</accession>
<dbReference type="Proteomes" id="UP000054477">
    <property type="component" value="Unassembled WGS sequence"/>
</dbReference>
<dbReference type="AlphaFoldDB" id="A0A0C9YIG0"/>